<evidence type="ECO:0000256" key="2">
    <source>
        <dbReference type="SAM" id="MobiDB-lite"/>
    </source>
</evidence>
<feature type="chain" id="PRO_5043663230" evidence="3">
    <location>
        <begin position="19"/>
        <end position="522"/>
    </location>
</feature>
<sequence length="522" mass="58266">MILHQLSLLASLLVLQRGFTLPVHGVSDPGLPLQLTVTPAMVNRYSAKQMSLRCEHNPSISTKLAKVFIIRILRQTTSGWDFLAEQRDNEVSPKVSGNVAASGNVQGDISDVFLQVSWDTLGPDCFGVFKCNMVGFDANDDAVTERSSKLEIDEFKNFIHHLIGLSMDTQERMLEMENFTDTAITRLNSGVQRFAVSVTTNQSAFDSRLDNVELRLAQQEISTDTEIALMQTQITDIRVSVAETATDTSQMKKQIQDNNVSIAASDTKIAKLRRKLQDKEDLVRRIESRLVSAEDRVARLVSLFERFIYWPSGQYALLQPQTGCPADPMFSGGNQASYLKLHTESQASSDPSNNHSSVFQSNMTFTDGSDKLVTLKFCEVTRQINTMSWPQGSFCVHKLSNQDCPTGFSDGYVHFDTEDTNDKTEDNSNVAAGSDLYFCCQNSTSAYLSIVLPTHSPFFLYRKGGVCQAVQGMSVSEEYVQINTEDDRNNDRPSGSYPDIEQPGSSVIKLNLCYYTKRLDDW</sequence>
<evidence type="ECO:0000256" key="3">
    <source>
        <dbReference type="SAM" id="SignalP"/>
    </source>
</evidence>
<feature type="region of interest" description="Disordered" evidence="2">
    <location>
        <begin position="483"/>
        <end position="503"/>
    </location>
</feature>
<gene>
    <name evidence="5" type="ORF">ElyMa_004643200</name>
</gene>
<comment type="caution">
    <text evidence="5">The sequence shown here is derived from an EMBL/GenBank/DDBJ whole genome shotgun (WGS) entry which is preliminary data.</text>
</comment>
<dbReference type="InterPro" id="IPR031569">
    <property type="entry name" value="ApeC"/>
</dbReference>
<evidence type="ECO:0000259" key="4">
    <source>
        <dbReference type="Pfam" id="PF16977"/>
    </source>
</evidence>
<dbReference type="Pfam" id="PF16977">
    <property type="entry name" value="ApeC"/>
    <property type="match status" value="1"/>
</dbReference>
<keyword evidence="1" id="KW-0175">Coiled coil</keyword>
<dbReference type="PANTHER" id="PTHR19324:SF33">
    <property type="entry name" value="MUCIN-5AC"/>
    <property type="match status" value="1"/>
</dbReference>
<accession>A0AAV4I0W8</accession>
<evidence type="ECO:0000256" key="1">
    <source>
        <dbReference type="SAM" id="Coils"/>
    </source>
</evidence>
<name>A0AAV4I0W8_9GAST</name>
<keyword evidence="3" id="KW-0732">Signal</keyword>
<dbReference type="Proteomes" id="UP000762676">
    <property type="component" value="Unassembled WGS sequence"/>
</dbReference>
<feature type="coiled-coil region" evidence="1">
    <location>
        <begin position="262"/>
        <end position="296"/>
    </location>
</feature>
<dbReference type="PANTHER" id="PTHR19324">
    <property type="entry name" value="PERFORIN-LIKE PROTEIN 1"/>
    <property type="match status" value="1"/>
</dbReference>
<organism evidence="5 6">
    <name type="scientific">Elysia marginata</name>
    <dbReference type="NCBI Taxonomy" id="1093978"/>
    <lineage>
        <taxon>Eukaryota</taxon>
        <taxon>Metazoa</taxon>
        <taxon>Spiralia</taxon>
        <taxon>Lophotrochozoa</taxon>
        <taxon>Mollusca</taxon>
        <taxon>Gastropoda</taxon>
        <taxon>Heterobranchia</taxon>
        <taxon>Euthyneura</taxon>
        <taxon>Panpulmonata</taxon>
        <taxon>Sacoglossa</taxon>
        <taxon>Placobranchoidea</taxon>
        <taxon>Plakobranchidae</taxon>
        <taxon>Elysia</taxon>
    </lineage>
</organism>
<dbReference type="Gene3D" id="1.20.5.170">
    <property type="match status" value="1"/>
</dbReference>
<feature type="domain" description="Apextrin C-terminal" evidence="4">
    <location>
        <begin position="310"/>
        <end position="515"/>
    </location>
</feature>
<evidence type="ECO:0000313" key="6">
    <source>
        <dbReference type="Proteomes" id="UP000762676"/>
    </source>
</evidence>
<feature type="signal peptide" evidence="3">
    <location>
        <begin position="1"/>
        <end position="18"/>
    </location>
</feature>
<proteinExistence type="predicted"/>
<dbReference type="AlphaFoldDB" id="A0AAV4I0W8"/>
<protein>
    <submittedName>
        <fullName evidence="5">Apextrin-like protein</fullName>
    </submittedName>
</protein>
<evidence type="ECO:0000313" key="5">
    <source>
        <dbReference type="EMBL" id="GFS03889.1"/>
    </source>
</evidence>
<reference evidence="5 6" key="1">
    <citation type="journal article" date="2021" name="Elife">
        <title>Chloroplast acquisition without the gene transfer in kleptoplastic sea slugs, Plakobranchus ocellatus.</title>
        <authorList>
            <person name="Maeda T."/>
            <person name="Takahashi S."/>
            <person name="Yoshida T."/>
            <person name="Shimamura S."/>
            <person name="Takaki Y."/>
            <person name="Nagai Y."/>
            <person name="Toyoda A."/>
            <person name="Suzuki Y."/>
            <person name="Arimoto A."/>
            <person name="Ishii H."/>
            <person name="Satoh N."/>
            <person name="Nishiyama T."/>
            <person name="Hasebe M."/>
            <person name="Maruyama T."/>
            <person name="Minagawa J."/>
            <person name="Obokata J."/>
            <person name="Shigenobu S."/>
        </authorList>
    </citation>
    <scope>NUCLEOTIDE SEQUENCE [LARGE SCALE GENOMIC DNA]</scope>
</reference>
<keyword evidence="6" id="KW-1185">Reference proteome</keyword>
<dbReference type="EMBL" id="BMAT01009313">
    <property type="protein sequence ID" value="GFS03889.1"/>
    <property type="molecule type" value="Genomic_DNA"/>
</dbReference>